<dbReference type="EMBL" id="JACHFL010000006">
    <property type="protein sequence ID" value="MBB5363615.1"/>
    <property type="molecule type" value="Genomic_DNA"/>
</dbReference>
<proteinExistence type="inferred from homology"/>
<dbReference type="InterPro" id="IPR008921">
    <property type="entry name" value="DNA_pol3_clamp-load_cplx_C"/>
</dbReference>
<dbReference type="CDD" id="cd18139">
    <property type="entry name" value="HLD_clamp_RarA"/>
    <property type="match status" value="1"/>
</dbReference>
<dbReference type="PANTHER" id="PTHR13779:SF7">
    <property type="entry name" value="ATPASE WRNIP1"/>
    <property type="match status" value="1"/>
</dbReference>
<dbReference type="AlphaFoldDB" id="A0A7W8NFE7"/>
<evidence type="ECO:0000256" key="1">
    <source>
        <dbReference type="ARBA" id="ARBA00008959"/>
    </source>
</evidence>
<dbReference type="InterPro" id="IPR003959">
    <property type="entry name" value="ATPase_AAA_core"/>
</dbReference>
<evidence type="ECO:0000256" key="4">
    <source>
        <dbReference type="SAM" id="MobiDB-lite"/>
    </source>
</evidence>
<sequence>MSMPTGLFEHADESYRPLAERLRPRTLDELIGQKHLMVRGAPLEVARRTRKVQSLILHGPPGTGKTTLARALANTMDADFVAMSATNAGKAELAKVVEQARAARLRGRSTILFLDEIHRWNRTQQDALLPEIESGNITLIGATTENPGFTLVGALRSRARIVEVRALTHEDILELLARAESVEHKRLPLTPEARASIAEQCGGDARMALGMAEAVWMSGPDHDLTPEELNVVAPVARGRHGRNAEALYDLLSALHKAMRGSDVDAALLYTAMLLEGGEDPYAIIRRVQACASEDVGLADPQAMVQADAAWSAMLRLGPAEGRLPLAQAVIYVASAPKSNSAYTALNGAMALARANPTLMPPLHMMNAPTDYQRALGRKQGYAYDHDYARAYSGQQRLPDEFAGLELYTPSAQGYEAKVLAPRVAHWRALRGTPQPLASEPEGGAVDARLAQQAGEKAGQKAEAQGTSPVIPAISMPPGVDCPAQAMRKEDRAARKKEKTAKADAEVKSKGGAKAARTPARSAAQKGGKA</sequence>
<gene>
    <name evidence="6" type="ORF">HNQ08_002721</name>
</gene>
<dbReference type="Pfam" id="PF16193">
    <property type="entry name" value="AAA_assoc_2"/>
    <property type="match status" value="1"/>
</dbReference>
<dbReference type="GO" id="GO:0008047">
    <property type="term" value="F:enzyme activator activity"/>
    <property type="evidence" value="ECO:0007669"/>
    <property type="project" value="TreeGrafter"/>
</dbReference>
<dbReference type="InterPro" id="IPR021886">
    <property type="entry name" value="MgsA_C"/>
</dbReference>
<feature type="compositionally biased region" description="Low complexity" evidence="4">
    <location>
        <begin position="512"/>
        <end position="523"/>
    </location>
</feature>
<dbReference type="PANTHER" id="PTHR13779">
    <property type="entry name" value="WERNER HELICASE-INTERACTING PROTEIN 1 FAMILY MEMBER"/>
    <property type="match status" value="1"/>
</dbReference>
<feature type="region of interest" description="Disordered" evidence="4">
    <location>
        <begin position="451"/>
        <end position="529"/>
    </location>
</feature>
<feature type="compositionally biased region" description="Basic and acidic residues" evidence="4">
    <location>
        <begin position="499"/>
        <end position="508"/>
    </location>
</feature>
<dbReference type="GO" id="GO:0016887">
    <property type="term" value="F:ATP hydrolysis activity"/>
    <property type="evidence" value="ECO:0007669"/>
    <property type="project" value="InterPro"/>
</dbReference>
<feature type="compositionally biased region" description="Low complexity" evidence="4">
    <location>
        <begin position="451"/>
        <end position="465"/>
    </location>
</feature>
<dbReference type="InterPro" id="IPR032423">
    <property type="entry name" value="AAA_assoc_2"/>
</dbReference>
<dbReference type="FunFam" id="3.40.50.300:FF:000137">
    <property type="entry name" value="Replication-associated recombination protein A"/>
    <property type="match status" value="1"/>
</dbReference>
<dbReference type="Pfam" id="PF00004">
    <property type="entry name" value="AAA"/>
    <property type="match status" value="1"/>
</dbReference>
<organism evidence="6 7">
    <name type="scientific">Deinococcus humi</name>
    <dbReference type="NCBI Taxonomy" id="662880"/>
    <lineage>
        <taxon>Bacteria</taxon>
        <taxon>Thermotogati</taxon>
        <taxon>Deinococcota</taxon>
        <taxon>Deinococci</taxon>
        <taxon>Deinococcales</taxon>
        <taxon>Deinococcaceae</taxon>
        <taxon>Deinococcus</taxon>
    </lineage>
</organism>
<comment type="caution">
    <text evidence="6">The sequence shown here is derived from an EMBL/GenBank/DDBJ whole genome shotgun (WGS) entry which is preliminary data.</text>
</comment>
<dbReference type="SUPFAM" id="SSF52540">
    <property type="entry name" value="P-loop containing nucleoside triphosphate hydrolases"/>
    <property type="match status" value="1"/>
</dbReference>
<evidence type="ECO:0000259" key="5">
    <source>
        <dbReference type="SMART" id="SM00382"/>
    </source>
</evidence>
<dbReference type="SUPFAM" id="SSF48019">
    <property type="entry name" value="post-AAA+ oligomerization domain-like"/>
    <property type="match status" value="1"/>
</dbReference>
<name>A0A7W8NFE7_9DEIO</name>
<feature type="domain" description="AAA+ ATPase" evidence="5">
    <location>
        <begin position="51"/>
        <end position="167"/>
    </location>
</feature>
<dbReference type="InterPro" id="IPR027417">
    <property type="entry name" value="P-loop_NTPase"/>
</dbReference>
<dbReference type="GO" id="GO:0006261">
    <property type="term" value="P:DNA-templated DNA replication"/>
    <property type="evidence" value="ECO:0007669"/>
    <property type="project" value="TreeGrafter"/>
</dbReference>
<reference evidence="6 7" key="1">
    <citation type="submission" date="2020-08" db="EMBL/GenBank/DDBJ databases">
        <title>Genomic Encyclopedia of Type Strains, Phase IV (KMG-IV): sequencing the most valuable type-strain genomes for metagenomic binning, comparative biology and taxonomic classification.</title>
        <authorList>
            <person name="Goeker M."/>
        </authorList>
    </citation>
    <scope>NUCLEOTIDE SEQUENCE [LARGE SCALE GENOMIC DNA]</scope>
    <source>
        <strain evidence="6 7">DSM 27939</strain>
    </source>
</reference>
<dbReference type="GO" id="GO:0003677">
    <property type="term" value="F:DNA binding"/>
    <property type="evidence" value="ECO:0007669"/>
    <property type="project" value="InterPro"/>
</dbReference>
<dbReference type="Gene3D" id="1.20.272.10">
    <property type="match status" value="1"/>
</dbReference>
<dbReference type="SMART" id="SM00382">
    <property type="entry name" value="AAA"/>
    <property type="match status" value="1"/>
</dbReference>
<comment type="similarity">
    <text evidence="1">Belongs to the AAA ATPase family. RarA/MGS1/WRNIP1 subfamily.</text>
</comment>
<dbReference type="Proteomes" id="UP000552709">
    <property type="component" value="Unassembled WGS sequence"/>
</dbReference>
<evidence type="ECO:0000313" key="6">
    <source>
        <dbReference type="EMBL" id="MBB5363615.1"/>
    </source>
</evidence>
<dbReference type="InterPro" id="IPR051314">
    <property type="entry name" value="AAA_ATPase_RarA/MGS1/WRNIP1"/>
</dbReference>
<dbReference type="InterPro" id="IPR003593">
    <property type="entry name" value="AAA+_ATPase"/>
</dbReference>
<protein>
    <submittedName>
        <fullName evidence="6">Putative ATPase</fullName>
    </submittedName>
</protein>
<dbReference type="RefSeq" id="WP_184132855.1">
    <property type="nucleotide sequence ID" value="NZ_JACHFL010000006.1"/>
</dbReference>
<dbReference type="Gene3D" id="3.40.50.300">
    <property type="entry name" value="P-loop containing nucleotide triphosphate hydrolases"/>
    <property type="match status" value="1"/>
</dbReference>
<keyword evidence="2" id="KW-0547">Nucleotide-binding</keyword>
<accession>A0A7W8NFE7</accession>
<dbReference type="CDD" id="cd00009">
    <property type="entry name" value="AAA"/>
    <property type="match status" value="1"/>
</dbReference>
<dbReference type="GO" id="GO:0017116">
    <property type="term" value="F:single-stranded DNA helicase activity"/>
    <property type="evidence" value="ECO:0007669"/>
    <property type="project" value="TreeGrafter"/>
</dbReference>
<evidence type="ECO:0000256" key="2">
    <source>
        <dbReference type="ARBA" id="ARBA00022741"/>
    </source>
</evidence>
<keyword evidence="3" id="KW-0067">ATP-binding</keyword>
<dbReference type="Pfam" id="PF12002">
    <property type="entry name" value="MgsA_C"/>
    <property type="match status" value="1"/>
</dbReference>
<dbReference type="GO" id="GO:0000731">
    <property type="term" value="P:DNA synthesis involved in DNA repair"/>
    <property type="evidence" value="ECO:0007669"/>
    <property type="project" value="TreeGrafter"/>
</dbReference>
<keyword evidence="7" id="KW-1185">Reference proteome</keyword>
<dbReference type="GO" id="GO:0005524">
    <property type="term" value="F:ATP binding"/>
    <property type="evidence" value="ECO:0007669"/>
    <property type="project" value="UniProtKB-KW"/>
</dbReference>
<evidence type="ECO:0000256" key="3">
    <source>
        <dbReference type="ARBA" id="ARBA00022840"/>
    </source>
</evidence>
<evidence type="ECO:0000313" key="7">
    <source>
        <dbReference type="Proteomes" id="UP000552709"/>
    </source>
</evidence>
<dbReference type="Gene3D" id="1.10.3710.10">
    <property type="entry name" value="DNA polymerase III clamp loader subunits, C-terminal domain"/>
    <property type="match status" value="1"/>
</dbReference>